<dbReference type="InterPro" id="IPR000675">
    <property type="entry name" value="Cutinase/axe"/>
</dbReference>
<sequence>MNTLTVHSRAARRPADAGRARITVLAVGGTGESWIDDPRTEVTGMLSHVVADLDERFVGRWVGYPASYGPVPVRDGISFAESVSIGVERLLTAMTEVDGPVVLIGYSQGCTVVRRVLGVMDSVVGGPELAPVLAVGLISDPERPHGSDPALCGSGVAGDGPSVPEGLPVQWISHPQDVICNASVDSFVRDIADATAYLTLRDLATWAPRAAGEYLGHRFQNATRTAFGSRQWRRDIDRLRTAGREILGYLPRVNYRGRDYNLRGDRHTAYATEPLARLRHEDYELTGCQILAQWLQVQATFAAPAAPDRPARAPRSGATAAAGLESGKYLQAG</sequence>
<name>A0A5C5RHD7_9ACTN</name>
<dbReference type="Pfam" id="PF08237">
    <property type="entry name" value="PE-PPE"/>
    <property type="match status" value="1"/>
</dbReference>
<dbReference type="GO" id="GO:0016787">
    <property type="term" value="F:hydrolase activity"/>
    <property type="evidence" value="ECO:0007669"/>
    <property type="project" value="UniProtKB-KW"/>
</dbReference>
<dbReference type="EMBL" id="VIGV01000015">
    <property type="protein sequence ID" value="TWS21843.1"/>
    <property type="molecule type" value="Genomic_DNA"/>
</dbReference>
<dbReference type="SUPFAM" id="SSF53474">
    <property type="entry name" value="alpha/beta-Hydrolases"/>
    <property type="match status" value="1"/>
</dbReference>
<evidence type="ECO:0000259" key="2">
    <source>
        <dbReference type="Pfam" id="PF08237"/>
    </source>
</evidence>
<dbReference type="AlphaFoldDB" id="A0A5C5RHD7"/>
<comment type="caution">
    <text evidence="3">The sequence shown here is derived from an EMBL/GenBank/DDBJ whole genome shotgun (WGS) entry which is preliminary data.</text>
</comment>
<dbReference type="SMART" id="SM01110">
    <property type="entry name" value="Cutinase"/>
    <property type="match status" value="1"/>
</dbReference>
<dbReference type="Proteomes" id="UP000319792">
    <property type="component" value="Unassembled WGS sequence"/>
</dbReference>
<keyword evidence="4" id="KW-1185">Reference proteome</keyword>
<evidence type="ECO:0000313" key="4">
    <source>
        <dbReference type="Proteomes" id="UP000319792"/>
    </source>
</evidence>
<proteinExistence type="predicted"/>
<evidence type="ECO:0000256" key="1">
    <source>
        <dbReference type="ARBA" id="ARBA00022801"/>
    </source>
</evidence>
<dbReference type="OrthoDB" id="4774619at2"/>
<feature type="domain" description="PE-PPE" evidence="2">
    <location>
        <begin position="62"/>
        <end position="118"/>
    </location>
</feature>
<keyword evidence="1" id="KW-0378">Hydrolase</keyword>
<dbReference type="Gene3D" id="3.40.50.1820">
    <property type="entry name" value="alpha/beta hydrolase"/>
    <property type="match status" value="1"/>
</dbReference>
<gene>
    <name evidence="3" type="ORF">FK268_22655</name>
</gene>
<dbReference type="RefSeq" id="WP_146437717.1">
    <property type="nucleotide sequence ID" value="NZ_VIGV01000015.1"/>
</dbReference>
<reference evidence="3 4" key="1">
    <citation type="submission" date="2019-08" db="EMBL/GenBank/DDBJ databases">
        <title>Tsukamurella conjunctivitidis sp. nov., Tsukamurella assacharolytica sp. nov. and Tsukamurella sputae sp. nov. isolated from patients with conjunctivitis, bacteraemia (lymphoma) and respiratory infection (sputum) in Hong Kong.</title>
        <authorList>
            <person name="Fok K.M.N."/>
            <person name="Fong J.Y.H."/>
        </authorList>
    </citation>
    <scope>NUCLEOTIDE SEQUENCE [LARGE SCALE GENOMIC DNA]</scope>
    <source>
        <strain evidence="3 4">HKU70</strain>
    </source>
</reference>
<evidence type="ECO:0000313" key="3">
    <source>
        <dbReference type="EMBL" id="TWS21843.1"/>
    </source>
</evidence>
<organism evidence="3 4">
    <name type="scientific">Tsukamurella sputi</name>
    <dbReference type="NCBI Taxonomy" id="2591848"/>
    <lineage>
        <taxon>Bacteria</taxon>
        <taxon>Bacillati</taxon>
        <taxon>Actinomycetota</taxon>
        <taxon>Actinomycetes</taxon>
        <taxon>Mycobacteriales</taxon>
        <taxon>Tsukamurellaceae</taxon>
        <taxon>Tsukamurella</taxon>
    </lineage>
</organism>
<accession>A0A5C5RHD7</accession>
<protein>
    <submittedName>
        <fullName evidence="3">PE-PPE domain-containing protein</fullName>
    </submittedName>
</protein>
<dbReference type="InterPro" id="IPR013228">
    <property type="entry name" value="PE-PPE_C"/>
</dbReference>
<dbReference type="InterPro" id="IPR029058">
    <property type="entry name" value="AB_hydrolase_fold"/>
</dbReference>